<dbReference type="OrthoDB" id="10266706at2759"/>
<evidence type="ECO:0000259" key="2">
    <source>
        <dbReference type="PROSITE" id="PS00022"/>
    </source>
</evidence>
<dbReference type="InterPro" id="IPR009091">
    <property type="entry name" value="RCC1/BLIP-II"/>
</dbReference>
<dbReference type="InterPro" id="IPR000742">
    <property type="entry name" value="EGF"/>
</dbReference>
<dbReference type="PANTHER" id="PTHR45982:SF1">
    <property type="entry name" value="REGULATOR OF CHROMOSOME CONDENSATION"/>
    <property type="match status" value="1"/>
</dbReference>
<dbReference type="AlphaFoldDB" id="D2UZ51"/>
<dbReference type="SUPFAM" id="SSF50985">
    <property type="entry name" value="RCC1/BLIP-II"/>
    <property type="match status" value="2"/>
</dbReference>
<dbReference type="InParanoid" id="D2UZ51"/>
<sequence>MAITTTEKVKVWGSNNNGMLTLGDEYMIRYPRKLTTFGLSYSNVSVVIAKSGNACSFLLTALGNDSSTNVLEYWGGCNNGLGFSVTANTPTQALTSLTSKKVIDLDMKGEFAVALVENGDVYAWGKGDYYSFGSSSSSNPTPTLIYSNVKLITAASSNTYLLLQNGTLLGIGDNTYDELGVTGPTSISNFIALNTSIIDSNNEVIVDIKGGTQTLFVLTDKGNVYGIGLNTGGNKYLSPSATSKYSTFIRINGNVKVRKMFVGFYSATVFVSTSGVPYYFDGTPIKLNLPSDDSYLVDSFMYSKRHYFITKKGNVYTSGSNDYYQTSYRSGFNPVISAPTLYMTKDYFDGVPYMGIAGSLVAGIITREEYTCFGVNSTDSTVCSSRGYCSGPDSCTCDEGYYGLTCANFSCNSISSFNSSVCSGRGICSGPNTCSNCTNSIGNNCEYPICYGTYSNNVSVCSGNGYCTSVDTCQCKFGFYGTKCEYRTCFGGSALNGVLPRQTVADVFCKNINKLLK</sequence>
<dbReference type="PANTHER" id="PTHR45982">
    <property type="entry name" value="REGULATOR OF CHROMOSOME CONDENSATION"/>
    <property type="match status" value="1"/>
</dbReference>
<dbReference type="InterPro" id="IPR051553">
    <property type="entry name" value="Ran_GTPase-activating"/>
</dbReference>
<evidence type="ECO:0000313" key="5">
    <source>
        <dbReference type="Proteomes" id="UP000006671"/>
    </source>
</evidence>
<dbReference type="PROSITE" id="PS00022">
    <property type="entry name" value="EGF_1"/>
    <property type="match status" value="2"/>
</dbReference>
<dbReference type="KEGG" id="ngr:NAEGRDRAFT_61814"/>
<dbReference type="OMA" id="NCEYPIC"/>
<name>D2UZ51_NAEGR</name>
<dbReference type="Gene3D" id="2.130.10.30">
    <property type="entry name" value="Regulator of chromosome condensation 1/beta-lactamase-inhibitor protein II"/>
    <property type="match status" value="2"/>
</dbReference>
<dbReference type="Gene3D" id="2.10.25.10">
    <property type="entry name" value="Laminin"/>
    <property type="match status" value="1"/>
</dbReference>
<evidence type="ECO:0000259" key="3">
    <source>
        <dbReference type="PROSITE" id="PS01186"/>
    </source>
</evidence>
<accession>D2UZ51</accession>
<organism evidence="5">
    <name type="scientific">Naegleria gruberi</name>
    <name type="common">Amoeba</name>
    <dbReference type="NCBI Taxonomy" id="5762"/>
    <lineage>
        <taxon>Eukaryota</taxon>
        <taxon>Discoba</taxon>
        <taxon>Heterolobosea</taxon>
        <taxon>Tetramitia</taxon>
        <taxon>Eutetramitia</taxon>
        <taxon>Vahlkampfiidae</taxon>
        <taxon>Naegleria</taxon>
    </lineage>
</organism>
<evidence type="ECO:0000256" key="1">
    <source>
        <dbReference type="PROSITE-ProRule" id="PRU00235"/>
    </source>
</evidence>
<feature type="domain" description="EGF-like" evidence="2 3">
    <location>
        <begin position="395"/>
        <end position="406"/>
    </location>
</feature>
<proteinExistence type="predicted"/>
<dbReference type="RefSeq" id="XP_002682627.1">
    <property type="nucleotide sequence ID" value="XM_002682581.1"/>
</dbReference>
<dbReference type="PROSITE" id="PS50012">
    <property type="entry name" value="RCC1_3"/>
    <property type="match status" value="1"/>
</dbReference>
<evidence type="ECO:0000313" key="4">
    <source>
        <dbReference type="EMBL" id="EFC49883.1"/>
    </source>
</evidence>
<dbReference type="InterPro" id="IPR000408">
    <property type="entry name" value="Reg_chr_condens"/>
</dbReference>
<protein>
    <submittedName>
        <fullName evidence="4">Predicted protein</fullName>
    </submittedName>
</protein>
<dbReference type="eggNOG" id="KOG1426">
    <property type="taxonomic scope" value="Eukaryota"/>
</dbReference>
<reference evidence="4 5" key="1">
    <citation type="journal article" date="2010" name="Cell">
        <title>The genome of Naegleria gruberi illuminates early eukaryotic versatility.</title>
        <authorList>
            <person name="Fritz-Laylin L.K."/>
            <person name="Prochnik S.E."/>
            <person name="Ginger M.L."/>
            <person name="Dacks J.B."/>
            <person name="Carpenter M.L."/>
            <person name="Field M.C."/>
            <person name="Kuo A."/>
            <person name="Paredez A."/>
            <person name="Chapman J."/>
            <person name="Pham J."/>
            <person name="Shu S."/>
            <person name="Neupane R."/>
            <person name="Cipriano M."/>
            <person name="Mancuso J."/>
            <person name="Tu H."/>
            <person name="Salamov A."/>
            <person name="Lindquist E."/>
            <person name="Shapiro H."/>
            <person name="Lucas S."/>
            <person name="Grigoriev I.V."/>
            <person name="Cande W.Z."/>
            <person name="Fulton C."/>
            <person name="Rokhsar D.S."/>
            <person name="Dawson S.C."/>
        </authorList>
    </citation>
    <scope>NUCLEOTIDE SEQUENCE [LARGE SCALE GENOMIC DNA]</scope>
    <source>
        <strain evidence="4 5">NEG-M</strain>
    </source>
</reference>
<feature type="domain" description="EGF-like" evidence="2 3">
    <location>
        <begin position="473"/>
        <end position="484"/>
    </location>
</feature>
<dbReference type="EMBL" id="GG738846">
    <property type="protein sequence ID" value="EFC49883.1"/>
    <property type="molecule type" value="Genomic_DNA"/>
</dbReference>
<gene>
    <name evidence="4" type="ORF">NAEGRDRAFT_61814</name>
</gene>
<feature type="repeat" description="RCC1" evidence="1">
    <location>
        <begin position="119"/>
        <end position="165"/>
    </location>
</feature>
<dbReference type="VEuPathDB" id="AmoebaDB:NAEGRDRAFT_61814"/>
<keyword evidence="5" id="KW-1185">Reference proteome</keyword>
<dbReference type="Proteomes" id="UP000006671">
    <property type="component" value="Unassembled WGS sequence"/>
</dbReference>
<dbReference type="PROSITE" id="PS01186">
    <property type="entry name" value="EGF_2"/>
    <property type="match status" value="2"/>
</dbReference>
<dbReference type="GeneID" id="8852719"/>